<dbReference type="Gene3D" id="3.50.30.50">
    <property type="entry name" value="Putative cyclase"/>
    <property type="match status" value="1"/>
</dbReference>
<gene>
    <name evidence="2" type="ORF">K432DRAFT_301852</name>
</gene>
<evidence type="ECO:0008006" key="4">
    <source>
        <dbReference type="Google" id="ProtNLM"/>
    </source>
</evidence>
<comment type="similarity">
    <text evidence="1">Belongs to the Cyclase 1 superfamily.</text>
</comment>
<dbReference type="InterPro" id="IPR007325">
    <property type="entry name" value="KFase/CYL"/>
</dbReference>
<sequence>MCKIHVPEYRDLPINPDAPKGSAWGLFDKDGKRDVFGTLNFITPEAVVAAKEEIQTGESVVLPLHLPYVPCGGDIRIKTEHKIFKKNFGMYCLDDELRFNTQSSSQWDGLLHFAHQTRQEYYNGVKYEDVAVTRTDLTLGIQALSERGGIVARGILLDFVRYAERKGIEYSAVTNYAISLEQLKEIIEEEKVTIRQGDILIVRSGLSKWIRASTPENGDPWVGNKHIGVNPTAELLEWIWNNNFAAVAGDAVAFEACPAPDGSFMKLHEACLPGWGMPIGELLDLEALSELAVKNKRWSFFVTVCPLNVEGGVASLANTLAIF</sequence>
<organism evidence="2 3">
    <name type="scientific">Lepidopterella palustris CBS 459.81</name>
    <dbReference type="NCBI Taxonomy" id="1314670"/>
    <lineage>
        <taxon>Eukaryota</taxon>
        <taxon>Fungi</taxon>
        <taxon>Dikarya</taxon>
        <taxon>Ascomycota</taxon>
        <taxon>Pezizomycotina</taxon>
        <taxon>Dothideomycetes</taxon>
        <taxon>Pleosporomycetidae</taxon>
        <taxon>Mytilinidiales</taxon>
        <taxon>Argynnaceae</taxon>
        <taxon>Lepidopterella</taxon>
    </lineage>
</organism>
<evidence type="ECO:0000256" key="1">
    <source>
        <dbReference type="ARBA" id="ARBA00007865"/>
    </source>
</evidence>
<reference evidence="2 3" key="1">
    <citation type="journal article" date="2016" name="Nat. Commun.">
        <title>Ectomycorrhizal ecology is imprinted in the genome of the dominant symbiotic fungus Cenococcum geophilum.</title>
        <authorList>
            <consortium name="DOE Joint Genome Institute"/>
            <person name="Peter M."/>
            <person name="Kohler A."/>
            <person name="Ohm R.A."/>
            <person name="Kuo A."/>
            <person name="Krutzmann J."/>
            <person name="Morin E."/>
            <person name="Arend M."/>
            <person name="Barry K.W."/>
            <person name="Binder M."/>
            <person name="Choi C."/>
            <person name="Clum A."/>
            <person name="Copeland A."/>
            <person name="Grisel N."/>
            <person name="Haridas S."/>
            <person name="Kipfer T."/>
            <person name="LaButti K."/>
            <person name="Lindquist E."/>
            <person name="Lipzen A."/>
            <person name="Maire R."/>
            <person name="Meier B."/>
            <person name="Mihaltcheva S."/>
            <person name="Molinier V."/>
            <person name="Murat C."/>
            <person name="Poggeler S."/>
            <person name="Quandt C.A."/>
            <person name="Sperisen C."/>
            <person name="Tritt A."/>
            <person name="Tisserant E."/>
            <person name="Crous P.W."/>
            <person name="Henrissat B."/>
            <person name="Nehls U."/>
            <person name="Egli S."/>
            <person name="Spatafora J.W."/>
            <person name="Grigoriev I.V."/>
            <person name="Martin F.M."/>
        </authorList>
    </citation>
    <scope>NUCLEOTIDE SEQUENCE [LARGE SCALE GENOMIC DNA]</scope>
    <source>
        <strain evidence="2 3">CBS 459.81</strain>
    </source>
</reference>
<dbReference type="SUPFAM" id="SSF102198">
    <property type="entry name" value="Putative cyclase"/>
    <property type="match status" value="1"/>
</dbReference>
<dbReference type="PANTHER" id="PTHR34861">
    <property type="match status" value="1"/>
</dbReference>
<proteinExistence type="inferred from homology"/>
<dbReference type="AlphaFoldDB" id="A0A8E2E7B2"/>
<evidence type="ECO:0000313" key="2">
    <source>
        <dbReference type="EMBL" id="OCK78504.1"/>
    </source>
</evidence>
<name>A0A8E2E7B2_9PEZI</name>
<dbReference type="Proteomes" id="UP000250266">
    <property type="component" value="Unassembled WGS sequence"/>
</dbReference>
<dbReference type="Pfam" id="PF04199">
    <property type="entry name" value="Cyclase"/>
    <property type="match status" value="1"/>
</dbReference>
<dbReference type="OrthoDB" id="5396at2759"/>
<dbReference type="GO" id="GO:0019441">
    <property type="term" value="P:L-tryptophan catabolic process to kynurenine"/>
    <property type="evidence" value="ECO:0007669"/>
    <property type="project" value="InterPro"/>
</dbReference>
<evidence type="ECO:0000313" key="3">
    <source>
        <dbReference type="Proteomes" id="UP000250266"/>
    </source>
</evidence>
<keyword evidence="3" id="KW-1185">Reference proteome</keyword>
<dbReference type="GO" id="GO:0004061">
    <property type="term" value="F:arylformamidase activity"/>
    <property type="evidence" value="ECO:0007669"/>
    <property type="project" value="InterPro"/>
</dbReference>
<dbReference type="PANTHER" id="PTHR34861:SF11">
    <property type="entry name" value="CYCLASE"/>
    <property type="match status" value="1"/>
</dbReference>
<dbReference type="EMBL" id="KV745055">
    <property type="protein sequence ID" value="OCK78504.1"/>
    <property type="molecule type" value="Genomic_DNA"/>
</dbReference>
<dbReference type="InterPro" id="IPR037175">
    <property type="entry name" value="KFase_sf"/>
</dbReference>
<accession>A0A8E2E7B2</accession>
<protein>
    <recommendedName>
        <fullName evidence="4">Cyclase</fullName>
    </recommendedName>
</protein>